<reference evidence="1 2" key="1">
    <citation type="submission" date="2019-06" db="EMBL/GenBank/DDBJ databases">
        <title>Sequencing the genomes of 1000 actinobacteria strains.</title>
        <authorList>
            <person name="Klenk H.-P."/>
        </authorList>
    </citation>
    <scope>NUCLEOTIDE SEQUENCE [LARGE SCALE GENOMIC DNA]</scope>
    <source>
        <strain evidence="1 2">DSM 8251</strain>
    </source>
</reference>
<protein>
    <recommendedName>
        <fullName evidence="3">Activator of Hsp90 ATPase-like protein</fullName>
    </recommendedName>
</protein>
<dbReference type="OrthoDB" id="3837807at2"/>
<dbReference type="Proteomes" id="UP000316196">
    <property type="component" value="Unassembled WGS sequence"/>
</dbReference>
<gene>
    <name evidence="1" type="ORF">FB460_1247</name>
</gene>
<name>A0A542ZSV3_9ACTN</name>
<organism evidence="1 2">
    <name type="scientific">Propioniferax innocua</name>
    <dbReference type="NCBI Taxonomy" id="1753"/>
    <lineage>
        <taxon>Bacteria</taxon>
        <taxon>Bacillati</taxon>
        <taxon>Actinomycetota</taxon>
        <taxon>Actinomycetes</taxon>
        <taxon>Propionibacteriales</taxon>
        <taxon>Propionibacteriaceae</taxon>
        <taxon>Propioniferax</taxon>
    </lineage>
</organism>
<evidence type="ECO:0008006" key="3">
    <source>
        <dbReference type="Google" id="ProtNLM"/>
    </source>
</evidence>
<sequence>MQTTALETGSGITWAEWLEILEPHKDLDHPAMAAKVLEHINARGASKSPEWWAQGVTVAYEQHIGRRGVGERCDGSFSVTVSKTMPSDMDATLAAVDAVAAGRDELAGIPLAGEPRTSATEKWRYWRADLADGSKITINIQNKTNGKSVAAVNHDGLASNEHSDELKAWWRAFLTEIQEQVGVQEQGGQQA</sequence>
<evidence type="ECO:0000313" key="1">
    <source>
        <dbReference type="EMBL" id="TQL63435.1"/>
    </source>
</evidence>
<dbReference type="AlphaFoldDB" id="A0A542ZSV3"/>
<dbReference type="EMBL" id="VFOR01000001">
    <property type="protein sequence ID" value="TQL63435.1"/>
    <property type="molecule type" value="Genomic_DNA"/>
</dbReference>
<evidence type="ECO:0000313" key="2">
    <source>
        <dbReference type="Proteomes" id="UP000316196"/>
    </source>
</evidence>
<dbReference type="RefSeq" id="WP_142093157.1">
    <property type="nucleotide sequence ID" value="NZ_BAAAMD010000002.1"/>
</dbReference>
<proteinExistence type="predicted"/>
<accession>A0A542ZSV3</accession>
<keyword evidence="2" id="KW-1185">Reference proteome</keyword>
<comment type="caution">
    <text evidence="1">The sequence shown here is derived from an EMBL/GenBank/DDBJ whole genome shotgun (WGS) entry which is preliminary data.</text>
</comment>